<keyword evidence="1" id="KW-0808">Transferase</keyword>
<organism evidence="5">
    <name type="scientific">bioreactor metagenome</name>
    <dbReference type="NCBI Taxonomy" id="1076179"/>
    <lineage>
        <taxon>unclassified sequences</taxon>
        <taxon>metagenomes</taxon>
        <taxon>ecological metagenomes</taxon>
    </lineage>
</organism>
<evidence type="ECO:0000256" key="1">
    <source>
        <dbReference type="ARBA" id="ARBA00022679"/>
    </source>
</evidence>
<keyword evidence="3" id="KW-0067">ATP-binding</keyword>
<sequence>MKILSESELRAMCLKSDAKVFDVPDGTILTPTAQEYLKERGITPVYSDTSVSDGKPMTKVKIPVHNNKAQYVDYMTGQIYTEKPENMTHLYANVLVSKNHPRIFFRGKIDTLIAEIMKSQVIAEKSNNDIVVKQLEELKDFVQEILGAEVGERKLPEFKLIGYSSSELRFVTHHMKESFGFDHAVPTYESGELCVQLNCLRTLVREAELYAVDAFTLDNTCSRQDIVEALNRLSSAVYIIYCLNLHHGEGK</sequence>
<dbReference type="Pfam" id="PF01923">
    <property type="entry name" value="Cob_adeno_trans"/>
    <property type="match status" value="1"/>
</dbReference>
<keyword evidence="2" id="KW-0547">Nucleotide-binding</keyword>
<comment type="caution">
    <text evidence="5">The sequence shown here is derived from an EMBL/GenBank/DDBJ whole genome shotgun (WGS) entry which is preliminary data.</text>
</comment>
<dbReference type="Gene3D" id="1.20.1200.10">
    <property type="entry name" value="Cobalamin adenosyltransferase-like"/>
    <property type="match status" value="1"/>
</dbReference>
<gene>
    <name evidence="5" type="ORF">SDC9_145289</name>
</gene>
<protein>
    <recommendedName>
        <fullName evidence="4">Cobalamin adenosyltransferase-like domain-containing protein</fullName>
    </recommendedName>
</protein>
<dbReference type="GO" id="GO:0009236">
    <property type="term" value="P:cobalamin biosynthetic process"/>
    <property type="evidence" value="ECO:0007669"/>
    <property type="project" value="InterPro"/>
</dbReference>
<evidence type="ECO:0000256" key="3">
    <source>
        <dbReference type="ARBA" id="ARBA00022840"/>
    </source>
</evidence>
<dbReference type="SUPFAM" id="SSF89028">
    <property type="entry name" value="Cobalamin adenosyltransferase-like"/>
    <property type="match status" value="1"/>
</dbReference>
<dbReference type="InterPro" id="IPR016030">
    <property type="entry name" value="CblAdoTrfase-like"/>
</dbReference>
<proteinExistence type="predicted"/>
<reference evidence="5" key="1">
    <citation type="submission" date="2019-08" db="EMBL/GenBank/DDBJ databases">
        <authorList>
            <person name="Kucharzyk K."/>
            <person name="Murdoch R.W."/>
            <person name="Higgins S."/>
            <person name="Loffler F."/>
        </authorList>
    </citation>
    <scope>NUCLEOTIDE SEQUENCE</scope>
</reference>
<evidence type="ECO:0000256" key="2">
    <source>
        <dbReference type="ARBA" id="ARBA00022741"/>
    </source>
</evidence>
<accession>A0A645EAE9</accession>
<evidence type="ECO:0000313" key="5">
    <source>
        <dbReference type="EMBL" id="MPM98108.1"/>
    </source>
</evidence>
<dbReference type="InterPro" id="IPR036451">
    <property type="entry name" value="CblAdoTrfase-like_sf"/>
</dbReference>
<evidence type="ECO:0000259" key="4">
    <source>
        <dbReference type="Pfam" id="PF01923"/>
    </source>
</evidence>
<dbReference type="PIRSF" id="PIRSF012294">
    <property type="entry name" value="ATR_EutT"/>
    <property type="match status" value="1"/>
</dbReference>
<feature type="domain" description="Cobalamin adenosyltransferase-like" evidence="4">
    <location>
        <begin position="83"/>
        <end position="241"/>
    </location>
</feature>
<dbReference type="EMBL" id="VSSQ01044294">
    <property type="protein sequence ID" value="MPM98108.1"/>
    <property type="molecule type" value="Genomic_DNA"/>
</dbReference>
<dbReference type="AlphaFoldDB" id="A0A645EAE9"/>
<dbReference type="InterPro" id="IPR009194">
    <property type="entry name" value="AdoTrfase_EutT"/>
</dbReference>
<name>A0A645EAE9_9ZZZZ</name>
<dbReference type="GO" id="GO:0006580">
    <property type="term" value="P:ethanolamine metabolic process"/>
    <property type="evidence" value="ECO:0007669"/>
    <property type="project" value="InterPro"/>
</dbReference>
<dbReference type="GO" id="GO:0005524">
    <property type="term" value="F:ATP binding"/>
    <property type="evidence" value="ECO:0007669"/>
    <property type="project" value="UniProtKB-KW"/>
</dbReference>
<dbReference type="GO" id="GO:0008817">
    <property type="term" value="F:corrinoid adenosyltransferase activity"/>
    <property type="evidence" value="ECO:0007669"/>
    <property type="project" value="InterPro"/>
</dbReference>